<keyword evidence="4" id="KW-1133">Transmembrane helix</keyword>
<dbReference type="GO" id="GO:0005634">
    <property type="term" value="C:nucleus"/>
    <property type="evidence" value="ECO:0007669"/>
    <property type="project" value="UniProtKB-SubCell"/>
</dbReference>
<dbReference type="AlphaFoldDB" id="A0A1Z8JQ81"/>
<protein>
    <recommendedName>
        <fullName evidence="5">Zn(2)-C6 fungal-type domain-containing protein</fullName>
    </recommendedName>
</protein>
<evidence type="ECO:0000259" key="5">
    <source>
        <dbReference type="PROSITE" id="PS50048"/>
    </source>
</evidence>
<keyword evidence="4" id="KW-0472">Membrane</keyword>
<keyword evidence="2" id="KW-0539">Nucleus</keyword>
<keyword evidence="4" id="KW-0812">Transmembrane</keyword>
<comment type="caution">
    <text evidence="6">The sequence shown here is derived from an EMBL/GenBank/DDBJ whole genome shotgun (WGS) entry which is preliminary data.</text>
</comment>
<dbReference type="CDD" id="cd00067">
    <property type="entry name" value="GAL4"/>
    <property type="match status" value="1"/>
</dbReference>
<feature type="transmembrane region" description="Helical" evidence="4">
    <location>
        <begin position="289"/>
        <end position="308"/>
    </location>
</feature>
<dbReference type="GO" id="GO:0008270">
    <property type="term" value="F:zinc ion binding"/>
    <property type="evidence" value="ECO:0007669"/>
    <property type="project" value="InterPro"/>
</dbReference>
<dbReference type="InterPro" id="IPR036864">
    <property type="entry name" value="Zn2-C6_fun-type_DNA-bd_sf"/>
</dbReference>
<evidence type="ECO:0000256" key="4">
    <source>
        <dbReference type="SAM" id="Phobius"/>
    </source>
</evidence>
<evidence type="ECO:0000256" key="1">
    <source>
        <dbReference type="ARBA" id="ARBA00004123"/>
    </source>
</evidence>
<evidence type="ECO:0000313" key="6">
    <source>
        <dbReference type="EMBL" id="OUT22758.1"/>
    </source>
</evidence>
<dbReference type="Proteomes" id="UP000195871">
    <property type="component" value="Unassembled WGS sequence"/>
</dbReference>
<name>A0A1Z8JQ81_PICKU</name>
<dbReference type="SMART" id="SM00066">
    <property type="entry name" value="GAL4"/>
    <property type="match status" value="1"/>
</dbReference>
<gene>
    <name evidence="6" type="ORF">CAS74_002503</name>
</gene>
<feature type="transmembrane region" description="Helical" evidence="4">
    <location>
        <begin position="234"/>
        <end position="253"/>
    </location>
</feature>
<accession>A0A1Z8JQ81</accession>
<dbReference type="PROSITE" id="PS00463">
    <property type="entry name" value="ZN2_CY6_FUNGAL_1"/>
    <property type="match status" value="1"/>
</dbReference>
<sequence>MSDTRKQRNRATLVCQVCKRRKVKCDRGTPCNNCIKSHREDECIYDYVSSRITKPIPRKKASVYTSKNVSPLSEANMAESYKDDETVLNYPFSIISDITVFRKPSRTQARCMSHANKFRKGGSHSFQVLMSFFRLIDSERKLWKDRNWTRNTSQPVITNLWTNSNEMFSSYNEMIDKLICQNYYAILERLNYFNLHLNEFLFNSYIPMGAVHLIFHTYFIVKQDGITFKKPKKAFEYSLIAFITSLVALTNIFSKCDHMAFNFPLNSEKNDFNRVTLLLLNASNYRRKTSIFVVYTLLNLRLSLLVFGDEQSDGMARQNSYPLFESALNISKEQGIHFDIDRIFYVDRDDVPYLKKEGSSENVSFFKAVPLDSLKALWNYLLVTDANYSYTMEIPPCIDDRYSHGFYEMNTPFDKCFSSYINTARSHANLLFSQKKVTLTEALDQINILSKSLSLYESFENLDVYLKDERKWGILNMKIQILDSLSRLTTHLCLILNEKNISSIFPSGILEDQRNMRIISQLRNELKEKYRLSSLLGLTTLFRIIQSNPSEKFILYIRQVFSYWVGIKNLGYLDAVIEEDICKRENLDLSTTVPTSESFKLPEMPVYDISAMENALINYDPVKHAPILNYIEQKFNPLDLASMLTNIYQKSIMVPSLVADYNSFIVAKIFLLGIYFLYSYIKSSSCVTFDITKNSENLKEMTRNIIKKHLKEGKLDHLVPAERIMKEMDENTAPGNRCHGTQAPTPSGSKPLHICLNDNDGFATQEPEADSLFFDLFEDVNLKNIFDEIEYYFDK</sequence>
<dbReference type="GO" id="GO:0000981">
    <property type="term" value="F:DNA-binding transcription factor activity, RNA polymerase II-specific"/>
    <property type="evidence" value="ECO:0007669"/>
    <property type="project" value="InterPro"/>
</dbReference>
<evidence type="ECO:0000256" key="3">
    <source>
        <dbReference type="SAM" id="MobiDB-lite"/>
    </source>
</evidence>
<dbReference type="EMBL" id="NHMM01000003">
    <property type="protein sequence ID" value="OUT22758.1"/>
    <property type="molecule type" value="Genomic_DNA"/>
</dbReference>
<organism evidence="6 7">
    <name type="scientific">Pichia kudriavzevii</name>
    <name type="common">Yeast</name>
    <name type="synonym">Issatchenkia orientalis</name>
    <dbReference type="NCBI Taxonomy" id="4909"/>
    <lineage>
        <taxon>Eukaryota</taxon>
        <taxon>Fungi</taxon>
        <taxon>Dikarya</taxon>
        <taxon>Ascomycota</taxon>
        <taxon>Saccharomycotina</taxon>
        <taxon>Pichiomycetes</taxon>
        <taxon>Pichiales</taxon>
        <taxon>Pichiaceae</taxon>
        <taxon>Pichia</taxon>
    </lineage>
</organism>
<comment type="subcellular location">
    <subcellularLocation>
        <location evidence="1">Nucleus</location>
    </subcellularLocation>
</comment>
<feature type="region of interest" description="Disordered" evidence="3">
    <location>
        <begin position="731"/>
        <end position="750"/>
    </location>
</feature>
<feature type="domain" description="Zn(2)-C6 fungal-type" evidence="5">
    <location>
        <begin position="14"/>
        <end position="45"/>
    </location>
</feature>
<evidence type="ECO:0000313" key="7">
    <source>
        <dbReference type="Proteomes" id="UP000195871"/>
    </source>
</evidence>
<reference evidence="6 7" key="1">
    <citation type="submission" date="2017-05" db="EMBL/GenBank/DDBJ databases">
        <title>The Genome Sequence of Candida krusei Ckrusei653.</title>
        <authorList>
            <person name="Cuomo C."/>
            <person name="Forche A."/>
            <person name="Young S."/>
            <person name="Abouelleil A."/>
            <person name="Cao P."/>
            <person name="Chapman S."/>
            <person name="Cusick C."/>
            <person name="Shea T."/>
            <person name="Nusbaum C."/>
            <person name="Birren B."/>
        </authorList>
    </citation>
    <scope>NUCLEOTIDE SEQUENCE [LARGE SCALE GENOMIC DNA]</scope>
    <source>
        <strain evidence="6 7">Ckrusei653</strain>
    </source>
</reference>
<dbReference type="InterPro" id="IPR001138">
    <property type="entry name" value="Zn2Cys6_DnaBD"/>
</dbReference>
<dbReference type="SUPFAM" id="SSF57701">
    <property type="entry name" value="Zn2/Cys6 DNA-binding domain"/>
    <property type="match status" value="1"/>
</dbReference>
<dbReference type="PANTHER" id="PTHR31001:SF88">
    <property type="entry name" value="TRANSCRIPTION FACTOR PDR3"/>
    <property type="match status" value="1"/>
</dbReference>
<dbReference type="InterPro" id="IPR050613">
    <property type="entry name" value="Sec_Metabolite_Reg"/>
</dbReference>
<dbReference type="PROSITE" id="PS50048">
    <property type="entry name" value="ZN2_CY6_FUNGAL_2"/>
    <property type="match status" value="1"/>
</dbReference>
<dbReference type="Gene3D" id="4.10.240.10">
    <property type="entry name" value="Zn(2)-C6 fungal-type DNA-binding domain"/>
    <property type="match status" value="1"/>
</dbReference>
<dbReference type="VEuPathDB" id="FungiDB:C5L36_0D05220"/>
<dbReference type="Pfam" id="PF00172">
    <property type="entry name" value="Zn_clus"/>
    <property type="match status" value="1"/>
</dbReference>
<dbReference type="PANTHER" id="PTHR31001">
    <property type="entry name" value="UNCHARACTERIZED TRANSCRIPTIONAL REGULATORY PROTEIN"/>
    <property type="match status" value="1"/>
</dbReference>
<evidence type="ECO:0000256" key="2">
    <source>
        <dbReference type="ARBA" id="ARBA00023242"/>
    </source>
</evidence>
<proteinExistence type="predicted"/>